<dbReference type="InterPro" id="IPR000608">
    <property type="entry name" value="UBC"/>
</dbReference>
<proteinExistence type="predicted"/>
<dbReference type="STRING" id="5217.A0A4Q1BPL8"/>
<keyword evidence="1" id="KW-0833">Ubl conjugation pathway</keyword>
<dbReference type="AlphaFoldDB" id="A0A4Q1BPL8"/>
<evidence type="ECO:0000256" key="1">
    <source>
        <dbReference type="ARBA" id="ARBA00022786"/>
    </source>
</evidence>
<dbReference type="SMART" id="SM00212">
    <property type="entry name" value="UBCc"/>
    <property type="match status" value="1"/>
</dbReference>
<dbReference type="Pfam" id="PF00179">
    <property type="entry name" value="UQ_con"/>
    <property type="match status" value="1"/>
</dbReference>
<dbReference type="PROSITE" id="PS50127">
    <property type="entry name" value="UBC_2"/>
    <property type="match status" value="1"/>
</dbReference>
<dbReference type="FunCoup" id="A0A4Q1BPL8">
    <property type="interactions" value="199"/>
</dbReference>
<feature type="region of interest" description="Disordered" evidence="2">
    <location>
        <begin position="1"/>
        <end position="38"/>
    </location>
</feature>
<evidence type="ECO:0000313" key="5">
    <source>
        <dbReference type="Proteomes" id="UP000289152"/>
    </source>
</evidence>
<reference evidence="4 5" key="1">
    <citation type="submission" date="2016-06" db="EMBL/GenBank/DDBJ databases">
        <title>Evolution of pathogenesis and genome organization in the Tremellales.</title>
        <authorList>
            <person name="Cuomo C."/>
            <person name="Litvintseva A."/>
            <person name="Heitman J."/>
            <person name="Chen Y."/>
            <person name="Sun S."/>
            <person name="Springer D."/>
            <person name="Dromer F."/>
            <person name="Young S."/>
            <person name="Zeng Q."/>
            <person name="Chapman S."/>
            <person name="Gujja S."/>
            <person name="Saif S."/>
            <person name="Birren B."/>
        </authorList>
    </citation>
    <scope>NUCLEOTIDE SEQUENCE [LARGE SCALE GENOMIC DNA]</scope>
    <source>
        <strain evidence="4 5">ATCC 28783</strain>
    </source>
</reference>
<feature type="domain" description="UBC core" evidence="3">
    <location>
        <begin position="38"/>
        <end position="191"/>
    </location>
</feature>
<sequence>MPAARSSSGNGPSHPGSASASRPGSTKPGTPSQSPAANSSLILRKQLLDFQKNPVDGFSAGLVDESNMLEWQIVIIGPADTLYEGAILKARLIFPPEFPLLPPKMIFDTEMWHPNIYHKGDKKGEVCVSILHAPGEDEWGYEDAGERWLPVHTVESVLVSVISLLSQEVPDLSSPANVDAAKEVRDDFPCA</sequence>
<feature type="compositionally biased region" description="Polar residues" evidence="2">
    <location>
        <begin position="27"/>
        <end position="38"/>
    </location>
</feature>
<dbReference type="OrthoDB" id="19692at2759"/>
<organism evidence="4 5">
    <name type="scientific">Tremella mesenterica</name>
    <name type="common">Jelly fungus</name>
    <dbReference type="NCBI Taxonomy" id="5217"/>
    <lineage>
        <taxon>Eukaryota</taxon>
        <taxon>Fungi</taxon>
        <taxon>Dikarya</taxon>
        <taxon>Basidiomycota</taxon>
        <taxon>Agaricomycotina</taxon>
        <taxon>Tremellomycetes</taxon>
        <taxon>Tremellales</taxon>
        <taxon>Tremellaceae</taxon>
        <taxon>Tremella</taxon>
    </lineage>
</organism>
<feature type="compositionally biased region" description="Low complexity" evidence="2">
    <location>
        <begin position="1"/>
        <end position="25"/>
    </location>
</feature>
<dbReference type="PANTHER" id="PTHR24067">
    <property type="entry name" value="UBIQUITIN-CONJUGATING ENZYME E2"/>
    <property type="match status" value="1"/>
</dbReference>
<evidence type="ECO:0000256" key="2">
    <source>
        <dbReference type="SAM" id="MobiDB-lite"/>
    </source>
</evidence>
<dbReference type="Proteomes" id="UP000289152">
    <property type="component" value="Unassembled WGS sequence"/>
</dbReference>
<dbReference type="VEuPathDB" id="FungiDB:TREMEDRAFT_62982"/>
<dbReference type="InterPro" id="IPR016135">
    <property type="entry name" value="UBQ-conjugating_enzyme/RWD"/>
</dbReference>
<dbReference type="SUPFAM" id="SSF54495">
    <property type="entry name" value="UBC-like"/>
    <property type="match status" value="1"/>
</dbReference>
<dbReference type="InterPro" id="IPR050113">
    <property type="entry name" value="Ub_conjugating_enzyme"/>
</dbReference>
<evidence type="ECO:0000313" key="4">
    <source>
        <dbReference type="EMBL" id="RXK39855.1"/>
    </source>
</evidence>
<protein>
    <submittedName>
        <fullName evidence="4">Ubiquitin-conjugating enzyme E2 G1</fullName>
    </submittedName>
</protein>
<keyword evidence="5" id="KW-1185">Reference proteome</keyword>
<dbReference type="InParanoid" id="A0A4Q1BPL8"/>
<name>A0A4Q1BPL8_TREME</name>
<dbReference type="Gene3D" id="3.10.110.10">
    <property type="entry name" value="Ubiquitin Conjugating Enzyme"/>
    <property type="match status" value="1"/>
</dbReference>
<dbReference type="EMBL" id="SDIL01000026">
    <property type="protein sequence ID" value="RXK39855.1"/>
    <property type="molecule type" value="Genomic_DNA"/>
</dbReference>
<accession>A0A4Q1BPL8</accession>
<dbReference type="FunFam" id="3.10.110.10:FF:000051">
    <property type="entry name" value="ubiquitin-conjugating enzyme E2 R2-like"/>
    <property type="match status" value="1"/>
</dbReference>
<evidence type="ECO:0000259" key="3">
    <source>
        <dbReference type="PROSITE" id="PS50127"/>
    </source>
</evidence>
<gene>
    <name evidence="4" type="ORF">M231_02912</name>
</gene>
<comment type="caution">
    <text evidence="4">The sequence shown here is derived from an EMBL/GenBank/DDBJ whole genome shotgun (WGS) entry which is preliminary data.</text>
</comment>